<dbReference type="GO" id="GO:0019693">
    <property type="term" value="P:ribose phosphate metabolic process"/>
    <property type="evidence" value="ECO:0007669"/>
    <property type="project" value="TreeGrafter"/>
</dbReference>
<gene>
    <name evidence="16" type="ORF">HMPREF9444_00968</name>
</gene>
<feature type="binding site" evidence="13">
    <location>
        <position position="168"/>
    </location>
    <ligand>
        <name>Mg(2+)</name>
        <dbReference type="ChEBI" id="CHEBI:18420"/>
        <label>1</label>
    </ligand>
</feature>
<keyword evidence="7 13" id="KW-0460">Magnesium</keyword>
<dbReference type="EC" id="3.6.1.13" evidence="3"/>
<dbReference type="NCBIfam" id="TIGR00052">
    <property type="entry name" value="nudix-type nucleoside diphosphatase, YffH/AdpP family"/>
    <property type="match status" value="1"/>
</dbReference>
<dbReference type="InterPro" id="IPR000086">
    <property type="entry name" value="NUDIX_hydrolase_dom"/>
</dbReference>
<dbReference type="GO" id="GO:0047631">
    <property type="term" value="F:ADP-ribose diphosphatase activity"/>
    <property type="evidence" value="ECO:0007669"/>
    <property type="project" value="UniProtKB-EC"/>
</dbReference>
<feature type="domain" description="Nudix hydrolase" evidence="15">
    <location>
        <begin position="57"/>
        <end position="205"/>
    </location>
</feature>
<dbReference type="RefSeq" id="WP_009143172.1">
    <property type="nucleotide sequence ID" value="NZ_GL830982.1"/>
</dbReference>
<dbReference type="eggNOG" id="COG0494">
    <property type="taxonomic scope" value="Bacteria"/>
</dbReference>
<name>E8LJT4_SUCHY</name>
<dbReference type="GO" id="GO:0019144">
    <property type="term" value="F:ADP-sugar diphosphatase activity"/>
    <property type="evidence" value="ECO:0007669"/>
    <property type="project" value="TreeGrafter"/>
</dbReference>
<comment type="function">
    <text evidence="8">Acts on ADP-mannose and ADP-glucose as well as ADP-ribose. Prevents glycogen biosynthesis. The reaction catalyzed by this enzyme is a limiting step of the gluconeogenic process.</text>
</comment>
<protein>
    <recommendedName>
        <fullName evidence="4">ADP-ribose pyrophosphatase</fullName>
        <ecNumber evidence="3">3.6.1.13</ecNumber>
    </recommendedName>
    <alternativeName>
        <fullName evidence="9">ADP-ribose diphosphatase</fullName>
    </alternativeName>
    <alternativeName>
        <fullName evidence="11">ADP-ribose phosphohydrolase</fullName>
    </alternativeName>
    <alternativeName>
        <fullName evidence="10">Adenosine diphosphoribose pyrophosphatase</fullName>
    </alternativeName>
</protein>
<evidence type="ECO:0000256" key="8">
    <source>
        <dbReference type="ARBA" id="ARBA00025164"/>
    </source>
</evidence>
<evidence type="ECO:0000256" key="12">
    <source>
        <dbReference type="ARBA" id="ARBA00049546"/>
    </source>
</evidence>
<evidence type="ECO:0000256" key="5">
    <source>
        <dbReference type="ARBA" id="ARBA00022723"/>
    </source>
</evidence>
<evidence type="ECO:0000256" key="11">
    <source>
        <dbReference type="ARBA" id="ARBA00033056"/>
    </source>
</evidence>
<feature type="binding site" evidence="13">
    <location>
        <position position="114"/>
    </location>
    <ligand>
        <name>Mg(2+)</name>
        <dbReference type="ChEBI" id="CHEBI:18420"/>
        <label>1</label>
    </ligand>
</feature>
<dbReference type="Proteomes" id="UP000018458">
    <property type="component" value="Unassembled WGS sequence"/>
</dbReference>
<evidence type="ECO:0000256" key="3">
    <source>
        <dbReference type="ARBA" id="ARBA00012453"/>
    </source>
</evidence>
<dbReference type="GO" id="GO:0005829">
    <property type="term" value="C:cytosol"/>
    <property type="evidence" value="ECO:0007669"/>
    <property type="project" value="TreeGrafter"/>
</dbReference>
<dbReference type="SUPFAM" id="SSF55811">
    <property type="entry name" value="Nudix"/>
    <property type="match status" value="1"/>
</dbReference>
<comment type="similarity">
    <text evidence="2">Belongs to the Nudix hydrolase family. NudF subfamily.</text>
</comment>
<dbReference type="OrthoDB" id="5292471at2"/>
<dbReference type="CDD" id="cd24155">
    <property type="entry name" value="NUDIX_ADPRase"/>
    <property type="match status" value="1"/>
</dbReference>
<dbReference type="GO" id="GO:0006753">
    <property type="term" value="P:nucleoside phosphate metabolic process"/>
    <property type="evidence" value="ECO:0007669"/>
    <property type="project" value="TreeGrafter"/>
</dbReference>
<dbReference type="STRING" id="762983.HMPREF9444_00968"/>
<comment type="cofactor">
    <cofactor evidence="1 13">
        <name>Mg(2+)</name>
        <dbReference type="ChEBI" id="CHEBI:18420"/>
    </cofactor>
</comment>
<evidence type="ECO:0000256" key="9">
    <source>
        <dbReference type="ARBA" id="ARBA00030162"/>
    </source>
</evidence>
<feature type="short sequence motif" description="Nudix box" evidence="14">
    <location>
        <begin position="99"/>
        <end position="121"/>
    </location>
</feature>
<dbReference type="GO" id="GO:0046872">
    <property type="term" value="F:metal ion binding"/>
    <property type="evidence" value="ECO:0007669"/>
    <property type="project" value="UniProtKB-KW"/>
</dbReference>
<accession>E8LJT4</accession>
<reference evidence="16 17" key="1">
    <citation type="submission" date="2011-01" db="EMBL/GenBank/DDBJ databases">
        <authorList>
            <person name="Weinstock G."/>
            <person name="Sodergren E."/>
            <person name="Clifton S."/>
            <person name="Fulton L."/>
            <person name="Fulton B."/>
            <person name="Courtney L."/>
            <person name="Fronick C."/>
            <person name="Harrison M."/>
            <person name="Strong C."/>
            <person name="Farmer C."/>
            <person name="Delahaunty K."/>
            <person name="Markovic C."/>
            <person name="Hall O."/>
            <person name="Minx P."/>
            <person name="Tomlinson C."/>
            <person name="Mitreva M."/>
            <person name="Hou S."/>
            <person name="Chen J."/>
            <person name="Wollam A."/>
            <person name="Pepin K.H."/>
            <person name="Johnson M."/>
            <person name="Bhonagiri V."/>
            <person name="Zhang X."/>
            <person name="Suruliraj S."/>
            <person name="Warren W."/>
            <person name="Chinwalla A."/>
            <person name="Mardis E.R."/>
            <person name="Wilson R.K."/>
        </authorList>
    </citation>
    <scope>NUCLEOTIDE SEQUENCE [LARGE SCALE GENOMIC DNA]</scope>
    <source>
        <strain evidence="17">DSM 22608 / JCM 16073 / KCTC 15190 / YIT 12066</strain>
    </source>
</reference>
<keyword evidence="17" id="KW-1185">Reference proteome</keyword>
<dbReference type="PANTHER" id="PTHR11839:SF5">
    <property type="entry name" value="ADP-RIBOSE PYROPHOSPHATASE"/>
    <property type="match status" value="1"/>
</dbReference>
<dbReference type="Pfam" id="PF00293">
    <property type="entry name" value="NUDIX"/>
    <property type="match status" value="1"/>
</dbReference>
<proteinExistence type="inferred from homology"/>
<evidence type="ECO:0000256" key="2">
    <source>
        <dbReference type="ARBA" id="ARBA00007482"/>
    </source>
</evidence>
<evidence type="ECO:0000256" key="10">
    <source>
        <dbReference type="ARBA" id="ARBA00030308"/>
    </source>
</evidence>
<evidence type="ECO:0000313" key="16">
    <source>
        <dbReference type="EMBL" id="EFY07258.1"/>
    </source>
</evidence>
<dbReference type="AlphaFoldDB" id="E8LJT4"/>
<evidence type="ECO:0000256" key="1">
    <source>
        <dbReference type="ARBA" id="ARBA00001946"/>
    </source>
</evidence>
<dbReference type="InterPro" id="IPR015797">
    <property type="entry name" value="NUDIX_hydrolase-like_dom_sf"/>
</dbReference>
<evidence type="ECO:0000256" key="13">
    <source>
        <dbReference type="PIRSR" id="PIRSR604385-2"/>
    </source>
</evidence>
<keyword evidence="6 16" id="KW-0378">Hydrolase</keyword>
<evidence type="ECO:0000259" key="15">
    <source>
        <dbReference type="PROSITE" id="PS51462"/>
    </source>
</evidence>
<dbReference type="PROSITE" id="PS51462">
    <property type="entry name" value="NUDIX"/>
    <property type="match status" value="1"/>
</dbReference>
<sequence length="212" mass="23937">MNEIEKLTAPRFTIKDVTVYEKKRVFKAHFAVDNYIVSYKKFTGGETRKLVREIFERDAEAVAIVPYDPKTDEVVLIEQFRPGALNDPVSPWLIEIVAGMIDLGESREEAACRELYEEAKLKITKDDLELVSSLYPSPGGTSEVVTIYIAKINSDHLATNGGLAVEDEDIRIFKVKAQDAFKLCKTGRICNCAAMVGLMYLELNYDKFRNKA</sequence>
<evidence type="ECO:0000256" key="7">
    <source>
        <dbReference type="ARBA" id="ARBA00022842"/>
    </source>
</evidence>
<dbReference type="Gene3D" id="3.90.79.10">
    <property type="entry name" value="Nucleoside Triphosphate Pyrophosphohydrolase"/>
    <property type="match status" value="1"/>
</dbReference>
<feature type="binding site" evidence="13">
    <location>
        <position position="118"/>
    </location>
    <ligand>
        <name>Mg(2+)</name>
        <dbReference type="ChEBI" id="CHEBI:18420"/>
        <label>1</label>
    </ligand>
</feature>
<evidence type="ECO:0000256" key="4">
    <source>
        <dbReference type="ARBA" id="ARBA00013297"/>
    </source>
</evidence>
<comment type="caution">
    <text evidence="16">The sequence shown here is derived from an EMBL/GenBank/DDBJ whole genome shotgun (WGS) entry which is preliminary data.</text>
</comment>
<evidence type="ECO:0000313" key="17">
    <source>
        <dbReference type="Proteomes" id="UP000018458"/>
    </source>
</evidence>
<dbReference type="PANTHER" id="PTHR11839">
    <property type="entry name" value="UDP/ADP-SUGAR PYROPHOSPHATASE"/>
    <property type="match status" value="1"/>
</dbReference>
<dbReference type="HOGENOM" id="CLU_062658_6_1_6"/>
<organism evidence="16 17">
    <name type="scientific">Succinatimonas hippei (strain DSM 22608 / JCM 16073 / KCTC 15190 / YIT 12066)</name>
    <dbReference type="NCBI Taxonomy" id="762983"/>
    <lineage>
        <taxon>Bacteria</taxon>
        <taxon>Pseudomonadati</taxon>
        <taxon>Pseudomonadota</taxon>
        <taxon>Gammaproteobacteria</taxon>
        <taxon>Aeromonadales</taxon>
        <taxon>Succinivibrionaceae</taxon>
        <taxon>Succinatimonas</taxon>
    </lineage>
</organism>
<keyword evidence="5 13" id="KW-0479">Metal-binding</keyword>
<dbReference type="EMBL" id="AEVO01000045">
    <property type="protein sequence ID" value="EFY07258.1"/>
    <property type="molecule type" value="Genomic_DNA"/>
</dbReference>
<evidence type="ECO:0000256" key="6">
    <source>
        <dbReference type="ARBA" id="ARBA00022801"/>
    </source>
</evidence>
<feature type="binding site" evidence="13">
    <location>
        <position position="98"/>
    </location>
    <ligand>
        <name>Mg(2+)</name>
        <dbReference type="ChEBI" id="CHEBI:18420"/>
        <label>1</label>
    </ligand>
</feature>
<evidence type="ECO:0000256" key="14">
    <source>
        <dbReference type="PIRSR" id="PIRSR604385-3"/>
    </source>
</evidence>
<dbReference type="InterPro" id="IPR004385">
    <property type="entry name" value="NDP_pyrophosphatase"/>
</dbReference>
<comment type="catalytic activity">
    <reaction evidence="12">
        <text>ADP-D-ribose + H2O = D-ribose 5-phosphate + AMP + 2 H(+)</text>
        <dbReference type="Rhea" id="RHEA:10412"/>
        <dbReference type="ChEBI" id="CHEBI:15377"/>
        <dbReference type="ChEBI" id="CHEBI:15378"/>
        <dbReference type="ChEBI" id="CHEBI:57967"/>
        <dbReference type="ChEBI" id="CHEBI:78346"/>
        <dbReference type="ChEBI" id="CHEBI:456215"/>
        <dbReference type="EC" id="3.6.1.13"/>
    </reaction>
</comment>